<dbReference type="Proteomes" id="UP000557857">
    <property type="component" value="Unassembled WGS sequence"/>
</dbReference>
<dbReference type="RefSeq" id="WP_169058643.1">
    <property type="nucleotide sequence ID" value="NZ_JABCAG010000021.1"/>
</dbReference>
<evidence type="ECO:0000313" key="1">
    <source>
        <dbReference type="EMBL" id="NMP58504.1"/>
    </source>
</evidence>
<comment type="caution">
    <text evidence="1">The sequence shown here is derived from an EMBL/GenBank/DDBJ whole genome shotgun (WGS) entry which is preliminary data.</text>
</comment>
<gene>
    <name evidence="1" type="ORF">HI921_08515</name>
</gene>
<name>A0A848MUD5_ENTMU</name>
<protein>
    <recommendedName>
        <fullName evidence="3">DNA-binding protein</fullName>
    </recommendedName>
</protein>
<sequence>MQLTIPDEVIEKQIIPQFVQIAVLEFEKRMKLLTRTTELPPYPNKSEVKNILGMGDDMLKEWIADGLPVIPWSKKEDRFDRDDIRLHINKMKL</sequence>
<dbReference type="EMBL" id="JABCAG010000021">
    <property type="protein sequence ID" value="NMP58504.1"/>
    <property type="molecule type" value="Genomic_DNA"/>
</dbReference>
<evidence type="ECO:0000313" key="2">
    <source>
        <dbReference type="Proteomes" id="UP000557857"/>
    </source>
</evidence>
<dbReference type="AlphaFoldDB" id="A0A848MUD5"/>
<reference evidence="1 2" key="1">
    <citation type="submission" date="2020-04" db="EMBL/GenBank/DDBJ databases">
        <authorList>
            <person name="Abaymova A."/>
            <person name="Teymurazov M."/>
            <person name="Tazyna O."/>
            <person name="Chatushin Y."/>
            <person name="Svetoch E."/>
            <person name="Pereligyn V."/>
            <person name="Pohylenko V."/>
            <person name="Platonov M."/>
            <person name="Kartsev N."/>
            <person name="Skryabin Y."/>
            <person name="Sizova A."/>
            <person name="Solomentsev V."/>
            <person name="Kislichkina A."/>
            <person name="Bogun A."/>
        </authorList>
    </citation>
    <scope>NUCLEOTIDE SEQUENCE [LARGE SCALE GENOMIC DNA]</scope>
    <source>
        <strain evidence="2">SCPM-O-B-8398 (E28)</strain>
    </source>
</reference>
<accession>A0A848MUD5</accession>
<evidence type="ECO:0008006" key="3">
    <source>
        <dbReference type="Google" id="ProtNLM"/>
    </source>
</evidence>
<organism evidence="1 2">
    <name type="scientific">Enterococcus mundtii</name>
    <dbReference type="NCBI Taxonomy" id="53346"/>
    <lineage>
        <taxon>Bacteria</taxon>
        <taxon>Bacillati</taxon>
        <taxon>Bacillota</taxon>
        <taxon>Bacilli</taxon>
        <taxon>Lactobacillales</taxon>
        <taxon>Enterococcaceae</taxon>
        <taxon>Enterococcus</taxon>
    </lineage>
</organism>
<proteinExistence type="predicted"/>